<gene>
    <name evidence="2" type="ORF">MAR_038274</name>
</gene>
<dbReference type="EMBL" id="CP111024">
    <property type="protein sequence ID" value="WAR24605.1"/>
    <property type="molecule type" value="Genomic_DNA"/>
</dbReference>
<keyword evidence="1" id="KW-0812">Transmembrane</keyword>
<evidence type="ECO:0000313" key="3">
    <source>
        <dbReference type="Proteomes" id="UP001164746"/>
    </source>
</evidence>
<keyword evidence="3" id="KW-1185">Reference proteome</keyword>
<feature type="transmembrane region" description="Helical" evidence="1">
    <location>
        <begin position="59"/>
        <end position="78"/>
    </location>
</feature>
<reference evidence="2" key="1">
    <citation type="submission" date="2022-11" db="EMBL/GenBank/DDBJ databases">
        <title>Centuries of genome instability and evolution in soft-shell clam transmissible cancer (bioRxiv).</title>
        <authorList>
            <person name="Hart S.F.M."/>
            <person name="Yonemitsu M.A."/>
            <person name="Giersch R.M."/>
            <person name="Beal B.F."/>
            <person name="Arriagada G."/>
            <person name="Davis B.W."/>
            <person name="Ostrander E.A."/>
            <person name="Goff S.P."/>
            <person name="Metzger M.J."/>
        </authorList>
    </citation>
    <scope>NUCLEOTIDE SEQUENCE</scope>
    <source>
        <strain evidence="2">MELC-2E11</strain>
        <tissue evidence="2">Siphon/mantle</tissue>
    </source>
</reference>
<accession>A0ABY7FQW5</accession>
<dbReference type="Proteomes" id="UP001164746">
    <property type="component" value="Chromosome 13"/>
</dbReference>
<keyword evidence="1" id="KW-0472">Membrane</keyword>
<evidence type="ECO:0000313" key="2">
    <source>
        <dbReference type="EMBL" id="WAR24605.1"/>
    </source>
</evidence>
<evidence type="ECO:0000256" key="1">
    <source>
        <dbReference type="SAM" id="Phobius"/>
    </source>
</evidence>
<sequence length="81" mass="8929">MGEDVGLTQRLVNGCWLKRSRQKLAEGGYKGGLLDGLVDVDEEANACERLRKGKQQKALGTHILQLLFIGLTGFSFRLPTL</sequence>
<name>A0ABY7FQW5_MYAAR</name>
<keyword evidence="1" id="KW-1133">Transmembrane helix</keyword>
<protein>
    <submittedName>
        <fullName evidence="2">Uncharacterized protein</fullName>
    </submittedName>
</protein>
<organism evidence="2 3">
    <name type="scientific">Mya arenaria</name>
    <name type="common">Soft-shell clam</name>
    <dbReference type="NCBI Taxonomy" id="6604"/>
    <lineage>
        <taxon>Eukaryota</taxon>
        <taxon>Metazoa</taxon>
        <taxon>Spiralia</taxon>
        <taxon>Lophotrochozoa</taxon>
        <taxon>Mollusca</taxon>
        <taxon>Bivalvia</taxon>
        <taxon>Autobranchia</taxon>
        <taxon>Heteroconchia</taxon>
        <taxon>Euheterodonta</taxon>
        <taxon>Imparidentia</taxon>
        <taxon>Neoheterodontei</taxon>
        <taxon>Myida</taxon>
        <taxon>Myoidea</taxon>
        <taxon>Myidae</taxon>
        <taxon>Mya</taxon>
    </lineage>
</organism>
<proteinExistence type="predicted"/>